<comment type="caution">
    <text evidence="1">The sequence shown here is derived from an EMBL/GenBank/DDBJ whole genome shotgun (WGS) entry which is preliminary data.</text>
</comment>
<sequence length="169" mass="19450">MTLLKGLITIEKANAATRQLYLYRLLASGERLAKKDHQDKFKIDARTAQRDFASIRNFLSDYFNKYNLEYDAKEHNYYLNSNGLGLSKAQCLVLIKVLLASRSLAKKELEPLVASLVALLTPQDQKDIKPIIRSELASYVEQKHLKDKQLLAAIYTFFQVNLAKRNYHN</sequence>
<dbReference type="PATRIC" id="fig|1423718.3.peg.1841"/>
<dbReference type="Proteomes" id="UP000051008">
    <property type="component" value="Unassembled WGS sequence"/>
</dbReference>
<keyword evidence="2" id="KW-1185">Reference proteome</keyword>
<organism evidence="1 2">
    <name type="scientific">Ligilactobacillus agilis DSM 20509</name>
    <dbReference type="NCBI Taxonomy" id="1423718"/>
    <lineage>
        <taxon>Bacteria</taxon>
        <taxon>Bacillati</taxon>
        <taxon>Bacillota</taxon>
        <taxon>Bacilli</taxon>
        <taxon>Lactobacillales</taxon>
        <taxon>Lactobacillaceae</taxon>
        <taxon>Ligilactobacillus</taxon>
    </lineage>
</organism>
<proteinExistence type="predicted"/>
<evidence type="ECO:0000313" key="2">
    <source>
        <dbReference type="Proteomes" id="UP000051008"/>
    </source>
</evidence>
<name>A0A0R2AKN6_9LACO</name>
<reference evidence="1 2" key="1">
    <citation type="journal article" date="2015" name="Genome Announc.">
        <title>Expanding the biotechnology potential of lactobacilli through comparative genomics of 213 strains and associated genera.</title>
        <authorList>
            <person name="Sun Z."/>
            <person name="Harris H.M."/>
            <person name="McCann A."/>
            <person name="Guo C."/>
            <person name="Argimon S."/>
            <person name="Zhang W."/>
            <person name="Yang X."/>
            <person name="Jeffery I.B."/>
            <person name="Cooney J.C."/>
            <person name="Kagawa T.F."/>
            <person name="Liu W."/>
            <person name="Song Y."/>
            <person name="Salvetti E."/>
            <person name="Wrobel A."/>
            <person name="Rasinkangas P."/>
            <person name="Parkhill J."/>
            <person name="Rea M.C."/>
            <person name="O'Sullivan O."/>
            <person name="Ritari J."/>
            <person name="Douillard F.P."/>
            <person name="Paul Ross R."/>
            <person name="Yang R."/>
            <person name="Briner A.E."/>
            <person name="Felis G.E."/>
            <person name="de Vos W.M."/>
            <person name="Barrangou R."/>
            <person name="Klaenhammer T.R."/>
            <person name="Caufield P.W."/>
            <person name="Cui Y."/>
            <person name="Zhang H."/>
            <person name="O'Toole P.W."/>
        </authorList>
    </citation>
    <scope>NUCLEOTIDE SEQUENCE [LARGE SCALE GENOMIC DNA]</scope>
    <source>
        <strain evidence="1 2">DSM 20509</strain>
    </source>
</reference>
<dbReference type="AlphaFoldDB" id="A0A0R2AKN6"/>
<dbReference type="EMBL" id="AYYP01000029">
    <property type="protein sequence ID" value="KRM64633.1"/>
    <property type="molecule type" value="Genomic_DNA"/>
</dbReference>
<protein>
    <submittedName>
        <fullName evidence="1">Transcriptional regulator</fullName>
    </submittedName>
</protein>
<evidence type="ECO:0000313" key="1">
    <source>
        <dbReference type="EMBL" id="KRM64633.1"/>
    </source>
</evidence>
<accession>A0A0R2AKN6</accession>
<gene>
    <name evidence="1" type="ORF">FC14_GL001773</name>
</gene>